<comment type="similarity">
    <text evidence="1">Belongs to the universal ribosomal protein uL16 family.</text>
</comment>
<dbReference type="STRING" id="9669.ENSMPUP00000014742"/>
<organism evidence="4">
    <name type="scientific">Mustela putorius furo</name>
    <name type="common">European domestic ferret</name>
    <name type="synonym">Mustela furo</name>
    <dbReference type="NCBI Taxonomy" id="9669"/>
    <lineage>
        <taxon>Eukaryota</taxon>
        <taxon>Metazoa</taxon>
        <taxon>Chordata</taxon>
        <taxon>Craniata</taxon>
        <taxon>Vertebrata</taxon>
        <taxon>Euteleostomi</taxon>
        <taxon>Mammalia</taxon>
        <taxon>Eutheria</taxon>
        <taxon>Laurasiatheria</taxon>
        <taxon>Carnivora</taxon>
        <taxon>Caniformia</taxon>
        <taxon>Musteloidea</taxon>
        <taxon>Mustelidae</taxon>
        <taxon>Mustelinae</taxon>
        <taxon>Mustela</taxon>
    </lineage>
</organism>
<dbReference type="GO" id="GO:0006412">
    <property type="term" value="P:translation"/>
    <property type="evidence" value="ECO:0007669"/>
    <property type="project" value="InterPro"/>
</dbReference>
<dbReference type="InterPro" id="IPR036920">
    <property type="entry name" value="Ribosomal_uL16_sf"/>
</dbReference>
<evidence type="ECO:0000256" key="3">
    <source>
        <dbReference type="ARBA" id="ARBA00023274"/>
    </source>
</evidence>
<reference evidence="4" key="1">
    <citation type="submission" date="2024-06" db="UniProtKB">
        <authorList>
            <consortium name="Ensembl"/>
        </authorList>
    </citation>
    <scope>IDENTIFICATION</scope>
</reference>
<evidence type="ECO:0000256" key="1">
    <source>
        <dbReference type="ARBA" id="ARBA00008931"/>
    </source>
</evidence>
<dbReference type="SUPFAM" id="SSF54686">
    <property type="entry name" value="Ribosomal protein L16p/L10e"/>
    <property type="match status" value="1"/>
</dbReference>
<dbReference type="InterPro" id="IPR047873">
    <property type="entry name" value="Ribosomal_uL16"/>
</dbReference>
<sequence length="54" mass="6061">MLQSGIWGVFGKPQGTVTMVHTRQVIMSFHAKLLNKKHVAEALHRAKFKFAGAR</sequence>
<dbReference type="AlphaFoldDB" id="M3YTT2"/>
<dbReference type="Pfam" id="PF00252">
    <property type="entry name" value="Ribosomal_L16"/>
    <property type="match status" value="1"/>
</dbReference>
<keyword evidence="3" id="KW-0687">Ribonucleoprotein</keyword>
<dbReference type="GO" id="GO:1990904">
    <property type="term" value="C:ribonucleoprotein complex"/>
    <property type="evidence" value="ECO:0007669"/>
    <property type="project" value="UniProtKB-KW"/>
</dbReference>
<dbReference type="EMBL" id="AEYP01021480">
    <property type="status" value="NOT_ANNOTATED_CDS"/>
    <property type="molecule type" value="Genomic_DNA"/>
</dbReference>
<dbReference type="eggNOG" id="KOG0857">
    <property type="taxonomic scope" value="Eukaryota"/>
</dbReference>
<dbReference type="Ensembl" id="ENSMPUT00000014977.1">
    <property type="protein sequence ID" value="ENSMPUP00000014742.1"/>
    <property type="gene ID" value="ENSMPUG00000014853.1"/>
</dbReference>
<dbReference type="GO" id="GO:0003735">
    <property type="term" value="F:structural constituent of ribosome"/>
    <property type="evidence" value="ECO:0007669"/>
    <property type="project" value="InterPro"/>
</dbReference>
<proteinExistence type="inferred from homology"/>
<dbReference type="GO" id="GO:0005840">
    <property type="term" value="C:ribosome"/>
    <property type="evidence" value="ECO:0007669"/>
    <property type="project" value="UniProtKB-KW"/>
</dbReference>
<evidence type="ECO:0000256" key="2">
    <source>
        <dbReference type="ARBA" id="ARBA00022980"/>
    </source>
</evidence>
<dbReference type="Gene3D" id="3.90.1170.10">
    <property type="entry name" value="Ribosomal protein L10e/L16"/>
    <property type="match status" value="1"/>
</dbReference>
<dbReference type="InParanoid" id="M3YTT2"/>
<accession>M3YTT2</accession>
<keyword evidence="2" id="KW-0689">Ribosomal protein</keyword>
<protein>
    <submittedName>
        <fullName evidence="4">Uncharacterized protein</fullName>
    </submittedName>
</protein>
<dbReference type="PANTHER" id="PTHR11726">
    <property type="entry name" value="60S RIBOSOMAL PROTEIN L10"/>
    <property type="match status" value="1"/>
</dbReference>
<evidence type="ECO:0000313" key="4">
    <source>
        <dbReference type="Ensembl" id="ENSMPUP00000014742.1"/>
    </source>
</evidence>
<name>M3YTT2_MUSPF</name>
<dbReference type="InterPro" id="IPR001197">
    <property type="entry name" value="Ribosomal_uL16_euk_arch"/>
</dbReference>
<dbReference type="HOGENOM" id="CLU_3049729_0_0_1"/>